<accession>A0ABR4FNS9</accession>
<feature type="transmembrane region" description="Helical" evidence="4">
    <location>
        <begin position="171"/>
        <end position="191"/>
    </location>
</feature>
<name>A0ABR4FNS9_9EURO</name>
<dbReference type="EMBL" id="JBFTWV010000161">
    <property type="protein sequence ID" value="KAL2784927.1"/>
    <property type="molecule type" value="Genomic_DNA"/>
</dbReference>
<comment type="similarity">
    <text evidence="4">Belongs to the copper transporter (Ctr) (TC 1.A.56) family. SLC31A subfamily.</text>
</comment>
<evidence type="ECO:0000256" key="1">
    <source>
        <dbReference type="ARBA" id="ARBA00022692"/>
    </source>
</evidence>
<keyword evidence="4" id="KW-0186">Copper</keyword>
<evidence type="ECO:0000256" key="4">
    <source>
        <dbReference type="RuleBase" id="RU367022"/>
    </source>
</evidence>
<keyword evidence="4" id="KW-0187">Copper transport</keyword>
<reference evidence="6 7" key="1">
    <citation type="submission" date="2024-07" db="EMBL/GenBank/DDBJ databases">
        <title>Section-level genome sequencing and comparative genomics of Aspergillus sections Usti and Cavernicolus.</title>
        <authorList>
            <consortium name="Lawrence Berkeley National Laboratory"/>
            <person name="Nybo J.L."/>
            <person name="Vesth T.C."/>
            <person name="Theobald S."/>
            <person name="Frisvad J.C."/>
            <person name="Larsen T.O."/>
            <person name="Kjaerboelling I."/>
            <person name="Rothschild-Mancinelli K."/>
            <person name="Lyhne E.K."/>
            <person name="Kogle M.E."/>
            <person name="Barry K."/>
            <person name="Clum A."/>
            <person name="Na H."/>
            <person name="Ledsgaard L."/>
            <person name="Lin J."/>
            <person name="Lipzen A."/>
            <person name="Kuo A."/>
            <person name="Riley R."/>
            <person name="Mondo S."/>
            <person name="Labutti K."/>
            <person name="Haridas S."/>
            <person name="Pangalinan J."/>
            <person name="Salamov A.A."/>
            <person name="Simmons B.A."/>
            <person name="Magnuson J.K."/>
            <person name="Chen J."/>
            <person name="Drula E."/>
            <person name="Henrissat B."/>
            <person name="Wiebenga A."/>
            <person name="Lubbers R.J."/>
            <person name="Gomes A.C."/>
            <person name="Makela M.R."/>
            <person name="Stajich J."/>
            <person name="Grigoriev I.V."/>
            <person name="Mortensen U.H."/>
            <person name="De Vries R.P."/>
            <person name="Baker S.E."/>
            <person name="Andersen M.R."/>
        </authorList>
    </citation>
    <scope>NUCLEOTIDE SEQUENCE [LARGE SCALE GENOMIC DNA]</scope>
    <source>
        <strain evidence="6 7">CBS 209.92</strain>
    </source>
</reference>
<comment type="caution">
    <text evidence="6">The sequence shown here is derived from an EMBL/GenBank/DDBJ whole genome shotgun (WGS) entry which is preliminary data.</text>
</comment>
<evidence type="ECO:0000256" key="5">
    <source>
        <dbReference type="SAM" id="MobiDB-lite"/>
    </source>
</evidence>
<dbReference type="Proteomes" id="UP001610563">
    <property type="component" value="Unassembled WGS sequence"/>
</dbReference>
<feature type="transmembrane region" description="Helical" evidence="4">
    <location>
        <begin position="147"/>
        <end position="165"/>
    </location>
</feature>
<keyword evidence="7" id="KW-1185">Reference proteome</keyword>
<evidence type="ECO:0000256" key="2">
    <source>
        <dbReference type="ARBA" id="ARBA00022989"/>
    </source>
</evidence>
<evidence type="ECO:0000313" key="6">
    <source>
        <dbReference type="EMBL" id="KAL2784927.1"/>
    </source>
</evidence>
<keyword evidence="4" id="KW-0406">Ion transport</keyword>
<gene>
    <name evidence="6" type="ORF">BJX66DRAFT_343541</name>
</gene>
<keyword evidence="2 4" id="KW-1133">Transmembrane helix</keyword>
<protein>
    <recommendedName>
        <fullName evidence="4">Copper transport protein</fullName>
    </recommendedName>
</protein>
<keyword evidence="4" id="KW-0813">Transport</keyword>
<organism evidence="6 7">
    <name type="scientific">Aspergillus keveii</name>
    <dbReference type="NCBI Taxonomy" id="714993"/>
    <lineage>
        <taxon>Eukaryota</taxon>
        <taxon>Fungi</taxon>
        <taxon>Dikarya</taxon>
        <taxon>Ascomycota</taxon>
        <taxon>Pezizomycotina</taxon>
        <taxon>Eurotiomycetes</taxon>
        <taxon>Eurotiomycetidae</taxon>
        <taxon>Eurotiales</taxon>
        <taxon>Aspergillaceae</taxon>
        <taxon>Aspergillus</taxon>
        <taxon>Aspergillus subgen. Nidulantes</taxon>
    </lineage>
</organism>
<dbReference type="PANTHER" id="PTHR12483:SF120">
    <property type="entry name" value="HIGH-AFFINITY COPPER TRANSPORTER CTRA2"/>
    <property type="match status" value="1"/>
</dbReference>
<keyword evidence="3 4" id="KW-0472">Membrane</keyword>
<evidence type="ECO:0000313" key="7">
    <source>
        <dbReference type="Proteomes" id="UP001610563"/>
    </source>
</evidence>
<feature type="transmembrane region" description="Helical" evidence="4">
    <location>
        <begin position="63"/>
        <end position="82"/>
    </location>
</feature>
<feature type="region of interest" description="Disordered" evidence="5">
    <location>
        <begin position="1"/>
        <end position="29"/>
    </location>
</feature>
<dbReference type="Pfam" id="PF04145">
    <property type="entry name" value="Ctr"/>
    <property type="match status" value="1"/>
</dbReference>
<evidence type="ECO:0000256" key="3">
    <source>
        <dbReference type="ARBA" id="ARBA00023136"/>
    </source>
</evidence>
<keyword evidence="1 4" id="KW-0812">Transmembrane</keyword>
<dbReference type="PANTHER" id="PTHR12483">
    <property type="entry name" value="SOLUTE CARRIER FAMILY 31 COPPER TRANSPORTERS"/>
    <property type="match status" value="1"/>
</dbReference>
<dbReference type="InterPro" id="IPR007274">
    <property type="entry name" value="Cop_transporter"/>
</dbReference>
<sequence>MSMATSTTTGMGSMATSTDSMSGMDMSDTSSMSMSTMSMTFFTSTKTLLFSNAFSPTTQGQYAGTCIFLIVLALILRFMIALRPVLERRVWNDGPRGFAHGAGDSSIVVEEAQAVSEKPGSRSKVTVSQDIRSRWSNWKVNCAGGRATYEVVVAGVAYLLMLAVMTMNVGYFLSVLGGIWLGTFILGALAADTHWSHS</sequence>
<comment type="subcellular location">
    <subcellularLocation>
        <location evidence="4">Membrane</location>
        <topology evidence="4">Multi-pass membrane protein</topology>
    </subcellularLocation>
</comment>
<proteinExistence type="inferred from homology"/>